<dbReference type="AlphaFoldDB" id="A0A1M6EYF6"/>
<evidence type="ECO:0000313" key="3">
    <source>
        <dbReference type="Proteomes" id="UP000191240"/>
    </source>
</evidence>
<reference evidence="2 3" key="1">
    <citation type="submission" date="2016-11" db="EMBL/GenBank/DDBJ databases">
        <authorList>
            <person name="Jaros S."/>
            <person name="Januszkiewicz K."/>
            <person name="Wedrychowicz H."/>
        </authorList>
    </citation>
    <scope>NUCLEOTIDE SEQUENCE [LARGE SCALE GENOMIC DNA]</scope>
    <source>
        <strain evidence="2 3">DSM 3074</strain>
    </source>
</reference>
<feature type="transmembrane region" description="Helical" evidence="1">
    <location>
        <begin position="12"/>
        <end position="33"/>
    </location>
</feature>
<gene>
    <name evidence="2" type="ORF">SAMN02745671_02070</name>
</gene>
<dbReference type="EMBL" id="FQYW01000017">
    <property type="protein sequence ID" value="SHI90494.1"/>
    <property type="molecule type" value="Genomic_DNA"/>
</dbReference>
<proteinExistence type="predicted"/>
<protein>
    <recommendedName>
        <fullName evidence="4">ATP synthase I chain</fullName>
    </recommendedName>
</protein>
<evidence type="ECO:0008006" key="4">
    <source>
        <dbReference type="Google" id="ProtNLM"/>
    </source>
</evidence>
<organism evidence="2 3">
    <name type="scientific">Anaerovibrio lipolyticus DSM 3074</name>
    <dbReference type="NCBI Taxonomy" id="1120997"/>
    <lineage>
        <taxon>Bacteria</taxon>
        <taxon>Bacillati</taxon>
        <taxon>Bacillota</taxon>
        <taxon>Negativicutes</taxon>
        <taxon>Selenomonadales</taxon>
        <taxon>Selenomonadaceae</taxon>
        <taxon>Anaerovibrio</taxon>
    </lineage>
</organism>
<keyword evidence="1" id="KW-0812">Transmembrane</keyword>
<keyword evidence="1" id="KW-0472">Membrane</keyword>
<sequence length="125" mass="13759">MREVILTNIIKMLKILGVLTAMVAVSLSVYQQMVLLCGLAAGYLMGFAWYGVMLGRLWRSADMTVAQAKSTMAMGLILRLVLLLVVFGTAIQISVEQFAAVFAGFAIVYLLGMVLLVQTNYNRYL</sequence>
<feature type="transmembrane region" description="Helical" evidence="1">
    <location>
        <begin position="97"/>
        <end position="117"/>
    </location>
</feature>
<dbReference type="RefSeq" id="WP_052212018.1">
    <property type="nucleotide sequence ID" value="NZ_FQYW01000017.1"/>
</dbReference>
<feature type="transmembrane region" description="Helical" evidence="1">
    <location>
        <begin position="39"/>
        <end position="58"/>
    </location>
</feature>
<evidence type="ECO:0000256" key="1">
    <source>
        <dbReference type="SAM" id="Phobius"/>
    </source>
</evidence>
<name>A0A1M6EYF6_9FIRM</name>
<keyword evidence="1" id="KW-1133">Transmembrane helix</keyword>
<feature type="transmembrane region" description="Helical" evidence="1">
    <location>
        <begin position="70"/>
        <end position="91"/>
    </location>
</feature>
<dbReference type="OrthoDB" id="1669263at2"/>
<dbReference type="Proteomes" id="UP000191240">
    <property type="component" value="Unassembled WGS sequence"/>
</dbReference>
<accession>A0A1M6EYF6</accession>
<evidence type="ECO:0000313" key="2">
    <source>
        <dbReference type="EMBL" id="SHI90494.1"/>
    </source>
</evidence>